<sequence length="299" mass="34885">MLCWSWKKTDFMFIAVFWGCGLKYSQRCLPNNSKRKQLKKFLFRERNQLKSREMLLLIYPTSAKPIDESNYAFLLDLAKEYMMAKITEKCESYFVGRLGSAESCTGACVCGNLRKYVKKGNCLWLLVIAQTYGLDRLETACIERTKRIKFTEFKKDNNFDKISAANYRKIVEGITQVCHWGLQTLTLLRLSARCTMHEMTENDNRASMHDIMYRALSIFRPIKHHFHVCLHGTVDRMSNPAVSLDFSQPWEHSDVVLVVEEDRFHVHRCILRMLSEVFSTMFTAQFKDKTAEEVPLPGK</sequence>
<gene>
    <name evidence="2" type="ORF">PEVE_00015152</name>
</gene>
<dbReference type="PANTHER" id="PTHR22744:SF17">
    <property type="entry name" value="BTB DOMAIN-CONTAINING PROTEIN"/>
    <property type="match status" value="1"/>
</dbReference>
<evidence type="ECO:0000313" key="2">
    <source>
        <dbReference type="EMBL" id="CAH3022376.1"/>
    </source>
</evidence>
<reference evidence="2 3" key="1">
    <citation type="submission" date="2022-05" db="EMBL/GenBank/DDBJ databases">
        <authorList>
            <consortium name="Genoscope - CEA"/>
            <person name="William W."/>
        </authorList>
    </citation>
    <scope>NUCLEOTIDE SEQUENCE [LARGE SCALE GENOMIC DNA]</scope>
</reference>
<accession>A0ABN8LYX9</accession>
<organism evidence="2 3">
    <name type="scientific">Porites evermanni</name>
    <dbReference type="NCBI Taxonomy" id="104178"/>
    <lineage>
        <taxon>Eukaryota</taxon>
        <taxon>Metazoa</taxon>
        <taxon>Cnidaria</taxon>
        <taxon>Anthozoa</taxon>
        <taxon>Hexacorallia</taxon>
        <taxon>Scleractinia</taxon>
        <taxon>Fungiina</taxon>
        <taxon>Poritidae</taxon>
        <taxon>Porites</taxon>
    </lineage>
</organism>
<dbReference type="Gene3D" id="3.30.710.10">
    <property type="entry name" value="Potassium Channel Kv1.1, Chain A"/>
    <property type="match status" value="2"/>
</dbReference>
<dbReference type="SUPFAM" id="SSF54695">
    <property type="entry name" value="POZ domain"/>
    <property type="match status" value="1"/>
</dbReference>
<proteinExistence type="predicted"/>
<dbReference type="EMBL" id="CALNXI010000216">
    <property type="protein sequence ID" value="CAH3022376.1"/>
    <property type="molecule type" value="Genomic_DNA"/>
</dbReference>
<name>A0ABN8LYX9_9CNID</name>
<dbReference type="Proteomes" id="UP001159427">
    <property type="component" value="Unassembled WGS sequence"/>
</dbReference>
<evidence type="ECO:0000259" key="1">
    <source>
        <dbReference type="PROSITE" id="PS50097"/>
    </source>
</evidence>
<evidence type="ECO:0000313" key="3">
    <source>
        <dbReference type="Proteomes" id="UP001159427"/>
    </source>
</evidence>
<comment type="caution">
    <text evidence="2">The sequence shown here is derived from an EMBL/GenBank/DDBJ whole genome shotgun (WGS) entry which is preliminary data.</text>
</comment>
<protein>
    <recommendedName>
        <fullName evidence="1">BTB domain-containing protein</fullName>
    </recommendedName>
</protein>
<dbReference type="PANTHER" id="PTHR22744">
    <property type="entry name" value="HELIX LOOP HELIX PROTEIN 21-RELATED"/>
    <property type="match status" value="1"/>
</dbReference>
<dbReference type="InterPro" id="IPR011333">
    <property type="entry name" value="SKP1/BTB/POZ_sf"/>
</dbReference>
<dbReference type="CDD" id="cd18186">
    <property type="entry name" value="BTB_POZ_ZBTB_KLHL-like"/>
    <property type="match status" value="1"/>
</dbReference>
<feature type="domain" description="BTB" evidence="1">
    <location>
        <begin position="253"/>
        <end position="299"/>
    </location>
</feature>
<dbReference type="InterPro" id="IPR000210">
    <property type="entry name" value="BTB/POZ_dom"/>
</dbReference>
<keyword evidence="3" id="KW-1185">Reference proteome</keyword>
<dbReference type="PROSITE" id="PS50097">
    <property type="entry name" value="BTB"/>
    <property type="match status" value="1"/>
</dbReference>
<dbReference type="Pfam" id="PF00651">
    <property type="entry name" value="BTB"/>
    <property type="match status" value="1"/>
</dbReference>